<organism evidence="4 5">
    <name type="scientific">Glycine soja</name>
    <name type="common">Wild soybean</name>
    <dbReference type="NCBI Taxonomy" id="3848"/>
    <lineage>
        <taxon>Eukaryota</taxon>
        <taxon>Viridiplantae</taxon>
        <taxon>Streptophyta</taxon>
        <taxon>Embryophyta</taxon>
        <taxon>Tracheophyta</taxon>
        <taxon>Spermatophyta</taxon>
        <taxon>Magnoliopsida</taxon>
        <taxon>eudicotyledons</taxon>
        <taxon>Gunneridae</taxon>
        <taxon>Pentapetalae</taxon>
        <taxon>rosids</taxon>
        <taxon>fabids</taxon>
        <taxon>Fabales</taxon>
        <taxon>Fabaceae</taxon>
        <taxon>Papilionoideae</taxon>
        <taxon>50 kb inversion clade</taxon>
        <taxon>NPAAA clade</taxon>
        <taxon>indigoferoid/millettioid clade</taxon>
        <taxon>Phaseoleae</taxon>
        <taxon>Glycine</taxon>
        <taxon>Glycine subgen. Soja</taxon>
    </lineage>
</organism>
<accession>A0A445ILH3</accession>
<proteinExistence type="predicted"/>
<dbReference type="Gene3D" id="3.40.50.300">
    <property type="entry name" value="P-loop containing nucleotide triphosphate hydrolases"/>
    <property type="match status" value="1"/>
</dbReference>
<keyword evidence="5" id="KW-1185">Reference proteome</keyword>
<protein>
    <submittedName>
        <fullName evidence="4">Chromosome transmission fidelity protein 18</fullName>
    </submittedName>
</protein>
<evidence type="ECO:0000313" key="5">
    <source>
        <dbReference type="Proteomes" id="UP000289340"/>
    </source>
</evidence>
<keyword evidence="2" id="KW-0539">Nucleus</keyword>
<dbReference type="InterPro" id="IPR027417">
    <property type="entry name" value="P-loop_NTPase"/>
</dbReference>
<evidence type="ECO:0000256" key="1">
    <source>
        <dbReference type="ARBA" id="ARBA00004123"/>
    </source>
</evidence>
<dbReference type="InterPro" id="IPR053016">
    <property type="entry name" value="CTF18-RFC_complex"/>
</dbReference>
<dbReference type="EMBL" id="QZWG01000010">
    <property type="protein sequence ID" value="RZB86917.1"/>
    <property type="molecule type" value="Genomic_DNA"/>
</dbReference>
<evidence type="ECO:0000256" key="2">
    <source>
        <dbReference type="ARBA" id="ARBA00023242"/>
    </source>
</evidence>
<evidence type="ECO:0000256" key="3">
    <source>
        <dbReference type="SAM" id="MobiDB-lite"/>
    </source>
</evidence>
<dbReference type="PANTHER" id="PTHR46765:SF1">
    <property type="entry name" value="P-LOOP CONTAINING NUCLEOSIDE TRIPHOSPHATE HYDROLASES SUPERFAMILY PROTEIN"/>
    <property type="match status" value="1"/>
</dbReference>
<feature type="region of interest" description="Disordered" evidence="3">
    <location>
        <begin position="83"/>
        <end position="105"/>
    </location>
</feature>
<comment type="caution">
    <text evidence="4">The sequence shown here is derived from an EMBL/GenBank/DDBJ whole genome shotgun (WGS) entry which is preliminary data.</text>
</comment>
<name>A0A445ILH3_GLYSO</name>
<dbReference type="SUPFAM" id="SSF52540">
    <property type="entry name" value="P-loop containing nucleoside triphosphate hydrolases"/>
    <property type="match status" value="1"/>
</dbReference>
<gene>
    <name evidence="4" type="ORF">D0Y65_026851</name>
</gene>
<dbReference type="AlphaFoldDB" id="A0A445ILH3"/>
<dbReference type="Proteomes" id="UP000289340">
    <property type="component" value="Chromosome 10"/>
</dbReference>
<dbReference type="GO" id="GO:0005634">
    <property type="term" value="C:nucleus"/>
    <property type="evidence" value="ECO:0007669"/>
    <property type="project" value="UniProtKB-SubCell"/>
</dbReference>
<sequence>MALYVTTLSFNGGISICIARVNASDDRSTATIEAKILDVVQMNSVLSDSRPKCLVVDEIDGALGDGKGAVEVLLKMISSERKPDAGKQSLGKGQQERKSSKKGSKTASLSRPVICICNDLYAPALRPLRQVAKACFFVKALLFSLSSCTFTSMASASQCFSSHSFPATIAEKLDDSNYLHWRQHVEPIIKSHKLQRFVVNPVIQPQFLTEDDRIINHIIPEYEAWEVQD</sequence>
<dbReference type="PANTHER" id="PTHR46765">
    <property type="entry name" value="P-LOOP CONTAINING NUCLEOSIDE TRIPHOSPHATE HYDROLASES SUPERFAMILY PROTEIN"/>
    <property type="match status" value="1"/>
</dbReference>
<evidence type="ECO:0000313" key="4">
    <source>
        <dbReference type="EMBL" id="RZB86917.1"/>
    </source>
</evidence>
<reference evidence="4 5" key="1">
    <citation type="submission" date="2018-09" db="EMBL/GenBank/DDBJ databases">
        <title>A high-quality reference genome of wild soybean provides a powerful tool to mine soybean genomes.</title>
        <authorList>
            <person name="Xie M."/>
            <person name="Chung C.Y.L."/>
            <person name="Li M.-W."/>
            <person name="Wong F.-L."/>
            <person name="Chan T.-F."/>
            <person name="Lam H.-M."/>
        </authorList>
    </citation>
    <scope>NUCLEOTIDE SEQUENCE [LARGE SCALE GENOMIC DNA]</scope>
    <source>
        <strain evidence="5">cv. W05</strain>
        <tissue evidence="4">Hypocotyl of etiolated seedlings</tissue>
    </source>
</reference>
<comment type="subcellular location">
    <subcellularLocation>
        <location evidence="1">Nucleus</location>
    </subcellularLocation>
</comment>